<name>A0A1N6IN09_9LACT</name>
<dbReference type="OrthoDB" id="2082233at2"/>
<proteinExistence type="predicted"/>
<dbReference type="eggNOG" id="ENOG50348EV">
    <property type="taxonomic scope" value="Bacteria"/>
</dbReference>
<protein>
    <submittedName>
        <fullName evidence="1">Uncharacterized protein</fullName>
    </submittedName>
</protein>
<reference evidence="2" key="1">
    <citation type="submission" date="2016-11" db="EMBL/GenBank/DDBJ databases">
        <authorList>
            <person name="Varghese N."/>
            <person name="Submissions S."/>
        </authorList>
    </citation>
    <scope>NUCLEOTIDE SEQUENCE [LARGE SCALE GENOMIC DNA]</scope>
    <source>
        <strain evidence="2">313</strain>
    </source>
</reference>
<dbReference type="AlphaFoldDB" id="A0A1N6IN09"/>
<evidence type="ECO:0000313" key="2">
    <source>
        <dbReference type="Proteomes" id="UP000184758"/>
    </source>
</evidence>
<dbReference type="Proteomes" id="UP000184758">
    <property type="component" value="Unassembled WGS sequence"/>
</dbReference>
<dbReference type="STRING" id="28230.SAMN05878443_2430"/>
<dbReference type="EMBL" id="FSRN01000005">
    <property type="protein sequence ID" value="SIO33363.1"/>
    <property type="molecule type" value="Genomic_DNA"/>
</dbReference>
<dbReference type="RefSeq" id="WP_034549238.1">
    <property type="nucleotide sequence ID" value="NZ_FSRN01000005.1"/>
</dbReference>
<keyword evidence="2" id="KW-1185">Reference proteome</keyword>
<sequence>MNYFTEEKHDLEGYMDNLRTLNKVLDIDTHNFLLNTSFHDSRISEITLVNNYNPEVPDESQESIVSISSTAKHWDNNIYQLLWTDVTIHSIDFDISRNKLFESQKILFNSGLDEWSHDELTLLDNGRLRHEIYLFSQTTIIIECGNFSIKRMDVS</sequence>
<gene>
    <name evidence="1" type="ORF">SAMN05878443_2430</name>
</gene>
<accession>A0A1N6IN09</accession>
<organism evidence="1 2">
    <name type="scientific">Carnobacterium alterfunditum</name>
    <dbReference type="NCBI Taxonomy" id="28230"/>
    <lineage>
        <taxon>Bacteria</taxon>
        <taxon>Bacillati</taxon>
        <taxon>Bacillota</taxon>
        <taxon>Bacilli</taxon>
        <taxon>Lactobacillales</taxon>
        <taxon>Carnobacteriaceae</taxon>
        <taxon>Carnobacterium</taxon>
    </lineage>
</organism>
<evidence type="ECO:0000313" key="1">
    <source>
        <dbReference type="EMBL" id="SIO33363.1"/>
    </source>
</evidence>